<protein>
    <submittedName>
        <fullName evidence="1">Uncharacterized protein</fullName>
    </submittedName>
</protein>
<accession>A0A3P7JC26</accession>
<dbReference type="Proteomes" id="UP000270094">
    <property type="component" value="Unassembled WGS sequence"/>
</dbReference>
<gene>
    <name evidence="1" type="ORF">SVUK_LOCUS15904</name>
</gene>
<proteinExistence type="predicted"/>
<dbReference type="EMBL" id="UYYB01110671">
    <property type="protein sequence ID" value="VDM80906.1"/>
    <property type="molecule type" value="Genomic_DNA"/>
</dbReference>
<reference evidence="1 2" key="1">
    <citation type="submission" date="2018-11" db="EMBL/GenBank/DDBJ databases">
        <authorList>
            <consortium name="Pathogen Informatics"/>
        </authorList>
    </citation>
    <scope>NUCLEOTIDE SEQUENCE [LARGE SCALE GENOMIC DNA]</scope>
</reference>
<keyword evidence="2" id="KW-1185">Reference proteome</keyword>
<dbReference type="AlphaFoldDB" id="A0A3P7JC26"/>
<sequence length="62" mass="7044">MLTKQTNSLKKLLRIIHEPPLTLDITTARDCMNGILENRMPLCKRLIGLAVILNGVRERCTI</sequence>
<evidence type="ECO:0000313" key="2">
    <source>
        <dbReference type="Proteomes" id="UP000270094"/>
    </source>
</evidence>
<organism evidence="1 2">
    <name type="scientific">Strongylus vulgaris</name>
    <name type="common">Blood worm</name>
    <dbReference type="NCBI Taxonomy" id="40348"/>
    <lineage>
        <taxon>Eukaryota</taxon>
        <taxon>Metazoa</taxon>
        <taxon>Ecdysozoa</taxon>
        <taxon>Nematoda</taxon>
        <taxon>Chromadorea</taxon>
        <taxon>Rhabditida</taxon>
        <taxon>Rhabditina</taxon>
        <taxon>Rhabditomorpha</taxon>
        <taxon>Strongyloidea</taxon>
        <taxon>Strongylidae</taxon>
        <taxon>Strongylus</taxon>
    </lineage>
</organism>
<evidence type="ECO:0000313" key="1">
    <source>
        <dbReference type="EMBL" id="VDM80906.1"/>
    </source>
</evidence>
<name>A0A3P7JC26_STRVU</name>